<dbReference type="EMBL" id="BAAAZP010000163">
    <property type="protein sequence ID" value="GAA3700878.1"/>
    <property type="molecule type" value="Genomic_DNA"/>
</dbReference>
<evidence type="ECO:0000256" key="1">
    <source>
        <dbReference type="SAM" id="SignalP"/>
    </source>
</evidence>
<name>A0ABP7D5B8_9ACTN</name>
<accession>A0ABP7D5B8</accession>
<organism evidence="2 3">
    <name type="scientific">Nonomuraea antimicrobica</name>
    <dbReference type="NCBI Taxonomy" id="561173"/>
    <lineage>
        <taxon>Bacteria</taxon>
        <taxon>Bacillati</taxon>
        <taxon>Actinomycetota</taxon>
        <taxon>Actinomycetes</taxon>
        <taxon>Streptosporangiales</taxon>
        <taxon>Streptosporangiaceae</taxon>
        <taxon>Nonomuraea</taxon>
    </lineage>
</organism>
<evidence type="ECO:0000313" key="3">
    <source>
        <dbReference type="Proteomes" id="UP001500902"/>
    </source>
</evidence>
<keyword evidence="1" id="KW-0732">Signal</keyword>
<evidence type="ECO:0008006" key="4">
    <source>
        <dbReference type="Google" id="ProtNLM"/>
    </source>
</evidence>
<keyword evidence="3" id="KW-1185">Reference proteome</keyword>
<feature type="chain" id="PRO_5047481903" description="Secreted protein" evidence="1">
    <location>
        <begin position="26"/>
        <end position="111"/>
    </location>
</feature>
<reference evidence="3" key="1">
    <citation type="journal article" date="2019" name="Int. J. Syst. Evol. Microbiol.">
        <title>The Global Catalogue of Microorganisms (GCM) 10K type strain sequencing project: providing services to taxonomists for standard genome sequencing and annotation.</title>
        <authorList>
            <consortium name="The Broad Institute Genomics Platform"/>
            <consortium name="The Broad Institute Genome Sequencing Center for Infectious Disease"/>
            <person name="Wu L."/>
            <person name="Ma J."/>
        </authorList>
    </citation>
    <scope>NUCLEOTIDE SEQUENCE [LARGE SCALE GENOMIC DNA]</scope>
    <source>
        <strain evidence="3">JCM 16904</strain>
    </source>
</reference>
<feature type="signal peptide" evidence="1">
    <location>
        <begin position="1"/>
        <end position="25"/>
    </location>
</feature>
<evidence type="ECO:0000313" key="2">
    <source>
        <dbReference type="EMBL" id="GAA3700878.1"/>
    </source>
</evidence>
<dbReference type="Proteomes" id="UP001500902">
    <property type="component" value="Unassembled WGS sequence"/>
</dbReference>
<gene>
    <name evidence="2" type="ORF">GCM10022224_078420</name>
</gene>
<proteinExistence type="predicted"/>
<protein>
    <recommendedName>
        <fullName evidence="4">Secreted protein</fullName>
    </recommendedName>
</protein>
<comment type="caution">
    <text evidence="2">The sequence shown here is derived from an EMBL/GenBank/DDBJ whole genome shotgun (WGS) entry which is preliminary data.</text>
</comment>
<sequence>MKRKLALTLAAAAGMILMSTPSAFAENNQSSEPPSVKASYDCYGFHEVNGGHGWEGGCSVGSGEIRTVTYCTDGSNRLGGWIYARPNPWFVHGDCGSGAFVRWPIHIETRG</sequence>